<gene>
    <name evidence="12" type="ORF">E5288_WYG006550</name>
</gene>
<dbReference type="FunFam" id="1.10.472.10:FF:000027">
    <property type="entry name" value="G2/mitotic-specific cyclin-B1"/>
    <property type="match status" value="1"/>
</dbReference>
<dbReference type="InterPro" id="IPR036915">
    <property type="entry name" value="Cyclin-like_sf"/>
</dbReference>
<evidence type="ECO:0000256" key="6">
    <source>
        <dbReference type="ARBA" id="ARBA00023127"/>
    </source>
</evidence>
<evidence type="ECO:0000313" key="12">
    <source>
        <dbReference type="EMBL" id="MXQ86240.1"/>
    </source>
</evidence>
<keyword evidence="6 8" id="KW-0195">Cyclin</keyword>
<feature type="region of interest" description="Disordered" evidence="9">
    <location>
        <begin position="333"/>
        <end position="357"/>
    </location>
</feature>
<dbReference type="SMART" id="SM01332">
    <property type="entry name" value="Cyclin_C"/>
    <property type="match status" value="1"/>
</dbReference>
<dbReference type="InterPro" id="IPR029306">
    <property type="entry name" value="RNF111_N"/>
</dbReference>
<evidence type="ECO:0000256" key="3">
    <source>
        <dbReference type="ARBA" id="ARBA00022553"/>
    </source>
</evidence>
<dbReference type="CDD" id="cd20566">
    <property type="entry name" value="CYCLIN_CCNB2_rpt1"/>
    <property type="match status" value="1"/>
</dbReference>
<dbReference type="CDD" id="cd20570">
    <property type="entry name" value="CYCLIN_CCNB2_rpt2"/>
    <property type="match status" value="1"/>
</dbReference>
<dbReference type="Proteomes" id="UP000322234">
    <property type="component" value="Unassembled WGS sequence"/>
</dbReference>
<feature type="domain" description="Cyclin-like" evidence="10">
    <location>
        <begin position="970"/>
        <end position="1054"/>
    </location>
</feature>
<evidence type="ECO:0000256" key="4">
    <source>
        <dbReference type="ARBA" id="ARBA00022618"/>
    </source>
</evidence>
<dbReference type="AlphaFoldDB" id="A0A6B0R8T6"/>
<keyword evidence="3" id="KW-0597">Phosphoprotein</keyword>
<feature type="compositionally biased region" description="Low complexity" evidence="9">
    <location>
        <begin position="854"/>
        <end position="868"/>
    </location>
</feature>
<feature type="compositionally biased region" description="Polar residues" evidence="9">
    <location>
        <begin position="297"/>
        <end position="318"/>
    </location>
</feature>
<comment type="similarity">
    <text evidence="2">Belongs to the cyclin family. Cyclin AB subfamily.</text>
</comment>
<dbReference type="PANTHER" id="PTHR10177">
    <property type="entry name" value="CYCLINS"/>
    <property type="match status" value="1"/>
</dbReference>
<evidence type="ECO:0000256" key="7">
    <source>
        <dbReference type="ARBA" id="ARBA00023306"/>
    </source>
</evidence>
<feature type="compositionally biased region" description="Low complexity" evidence="9">
    <location>
        <begin position="339"/>
        <end position="349"/>
    </location>
</feature>
<feature type="region of interest" description="Disordered" evidence="9">
    <location>
        <begin position="582"/>
        <end position="604"/>
    </location>
</feature>
<keyword evidence="5" id="KW-0498">Mitosis</keyword>
<dbReference type="InterPro" id="IPR048258">
    <property type="entry name" value="Cyclins_cyclin-box"/>
</dbReference>
<feature type="compositionally biased region" description="Polar residues" evidence="9">
    <location>
        <begin position="474"/>
        <end position="484"/>
    </location>
</feature>
<feature type="compositionally biased region" description="Basic residues" evidence="9">
    <location>
        <begin position="252"/>
        <end position="265"/>
    </location>
</feature>
<keyword evidence="7" id="KW-0131">Cell cycle</keyword>
<feature type="compositionally biased region" description="Low complexity" evidence="9">
    <location>
        <begin position="270"/>
        <end position="289"/>
    </location>
</feature>
<name>A0A6B0R8T6_9CETA</name>
<evidence type="ECO:0000256" key="5">
    <source>
        <dbReference type="ARBA" id="ARBA00022776"/>
    </source>
</evidence>
<dbReference type="Pfam" id="PF00134">
    <property type="entry name" value="Cyclin_N"/>
    <property type="match status" value="1"/>
</dbReference>
<keyword evidence="4" id="KW-0132">Cell division</keyword>
<sequence length="1197" mass="132664">MAMLHEEGFEERPSLKFPMSQWTPEYNKLYTLKVDMKSEIPSDAPKTQESLKGILLHPEPIGAAKSFPAGVEMINSKVGNEFSHLCDDSQKQEKDMNGNQQEQEKSVVVRKKRKSQQAGPSYMQNCAKENQGILGLRQHLETPSDEDNDSSFSDCLSSPSSSLHFGDSDTVTSEEDKEVSVRHSQAILSAKSRTHSSRSHKWPRTETESVSGLLMKRPCFHSSSLRRLPCRKRFVKNNSSQRTQKQKERILMQRKKREVLARRKYALLPSSSSSSENDLSSESSSSSSTEGEEDLFVSTSENHQNNPTVASGQSQKQLGSGLPKLKIMSRSTLGHNRSHWSQGSSSHTSRPQEPRNRNRMSTVIQPLRQNAAEVVDLTVDEDEPTVVPTTSARMESQTTSASINNSNPSTSEQASDTAAAVTSSQPSTVSETSTTLTSNSMTGTSTGAVPVSPSFSDPTCPVERPPQVQPPCGANSTSSTSYHDQQALPVDLSSSGIRSHGSAGFHGASAFDPCCPVSSSRAAIFGHQAAAAAAPNASLTRPLHHQTSACPHSHGNPPPQTQPPPQVDYVIPHPVHAFHSQISSHATSHPVAPPPPTHLASTAAPIPQHLPPTHQPISHHIPATAPPAQRLHPHEMMQRMEVQRRRMMQHPTRAHERPPPHPHRMHPNYGHGHHIHVPQTMSSHPRQAPERSAWELGIEAGVTAATYTPGALHPHLAHYHAPPRLHHLQLGALPLMVPDMAGYPHIRYISSGLDGTSFRGPFRGNFEELIHLEERLGNVNRGASQGTIERCTYPHKYKKSLPAKESAVSTDLENNDTGVNSKPKSHVTIRRAVLEEIGNRVTTRAIQVAKKAQNTKVPVPPTKTTNVNKHPKPTASVKPVQMDVLAPKGPSPTPQDISMKEENLCQAFSDALLCKIEDIDTEDWENPQLCSDYVKDIYQYLRQLEVLQSINPHFLDGRDINGRMRAILVDWLVQVHSKFRLLQETLYMCVAVMDRYLQVQPVSRKKLQLVGITALLLASKYEEMFSPNIEDFVYITDNAYTSSQIREMETLILKELKFELGRPLPLHFLRRASKAGEVDVEQHTLAKYLMELTLVDYDMVHYHPSKVAAAASCLSQKVLGQGKWNLKQQYYTGYTESEVLEVMQHMAKNVVRVNENMTKFTAIKNKYASSKLLKISTIPQLNSKAIQELASPLLGRS</sequence>
<feature type="region of interest" description="Disordered" evidence="9">
    <location>
        <begin position="804"/>
        <end position="824"/>
    </location>
</feature>
<protein>
    <submittedName>
        <fullName evidence="12">Uncharacterized protein</fullName>
    </submittedName>
</protein>
<dbReference type="GO" id="GO:0051301">
    <property type="term" value="P:cell division"/>
    <property type="evidence" value="ECO:0007669"/>
    <property type="project" value="UniProtKB-KW"/>
</dbReference>
<dbReference type="SUPFAM" id="SSF47954">
    <property type="entry name" value="Cyclin-like"/>
    <property type="match status" value="2"/>
</dbReference>
<evidence type="ECO:0000259" key="10">
    <source>
        <dbReference type="SMART" id="SM00385"/>
    </source>
</evidence>
<organism evidence="12 13">
    <name type="scientific">Bos mutus</name>
    <name type="common">wild yak</name>
    <dbReference type="NCBI Taxonomy" id="72004"/>
    <lineage>
        <taxon>Eukaryota</taxon>
        <taxon>Metazoa</taxon>
        <taxon>Chordata</taxon>
        <taxon>Craniata</taxon>
        <taxon>Vertebrata</taxon>
        <taxon>Euteleostomi</taxon>
        <taxon>Mammalia</taxon>
        <taxon>Eutheria</taxon>
        <taxon>Laurasiatheria</taxon>
        <taxon>Artiodactyla</taxon>
        <taxon>Ruminantia</taxon>
        <taxon>Pecora</taxon>
        <taxon>Bovidae</taxon>
        <taxon>Bovinae</taxon>
        <taxon>Bos</taxon>
    </lineage>
</organism>
<dbReference type="PROSITE" id="PS00292">
    <property type="entry name" value="CYCLINS"/>
    <property type="match status" value="1"/>
</dbReference>
<feature type="compositionally biased region" description="Low complexity" evidence="9">
    <location>
        <begin position="427"/>
        <end position="446"/>
    </location>
</feature>
<feature type="compositionally biased region" description="Basic residues" evidence="9">
    <location>
        <begin position="192"/>
        <end position="202"/>
    </location>
</feature>
<evidence type="ECO:0000256" key="2">
    <source>
        <dbReference type="ARBA" id="ARBA00006955"/>
    </source>
</evidence>
<dbReference type="InterPro" id="IPR039361">
    <property type="entry name" value="Cyclin"/>
</dbReference>
<feature type="compositionally biased region" description="Polar residues" evidence="9">
    <location>
        <begin position="387"/>
        <end position="426"/>
    </location>
</feature>
<dbReference type="Pfam" id="PF02984">
    <property type="entry name" value="Cyclin_C"/>
    <property type="match status" value="1"/>
</dbReference>
<dbReference type="EMBL" id="VBQZ03000031">
    <property type="protein sequence ID" value="MXQ86240.1"/>
    <property type="molecule type" value="Genomic_DNA"/>
</dbReference>
<feature type="region of interest" description="Disordered" evidence="9">
    <location>
        <begin position="141"/>
        <end position="209"/>
    </location>
</feature>
<feature type="compositionally biased region" description="Basic and acidic residues" evidence="9">
    <location>
        <begin position="87"/>
        <end position="107"/>
    </location>
</feature>
<dbReference type="InterPro" id="IPR006671">
    <property type="entry name" value="Cyclin_N"/>
</dbReference>
<feature type="region of interest" description="Disordered" evidence="9">
    <location>
        <begin position="380"/>
        <end position="484"/>
    </location>
</feature>
<feature type="region of interest" description="Disordered" evidence="9">
    <location>
        <begin position="234"/>
        <end position="319"/>
    </location>
</feature>
<dbReference type="SMART" id="SM00385">
    <property type="entry name" value="CYCLIN"/>
    <property type="match status" value="2"/>
</dbReference>
<feature type="compositionally biased region" description="Low complexity" evidence="9">
    <location>
        <begin position="150"/>
        <end position="169"/>
    </location>
</feature>
<evidence type="ECO:0000256" key="9">
    <source>
        <dbReference type="SAM" id="MobiDB-lite"/>
    </source>
</evidence>
<feature type="domain" description="Cyclin C-terminal" evidence="11">
    <location>
        <begin position="1063"/>
        <end position="1181"/>
    </location>
</feature>
<feature type="region of interest" description="Disordered" evidence="9">
    <location>
        <begin position="852"/>
        <end position="875"/>
    </location>
</feature>
<accession>A0A6B0R8T6</accession>
<evidence type="ECO:0000256" key="1">
    <source>
        <dbReference type="ARBA" id="ARBA00003222"/>
    </source>
</evidence>
<dbReference type="Pfam" id="PF15303">
    <property type="entry name" value="RNF111_N"/>
    <property type="match status" value="1"/>
</dbReference>
<feature type="region of interest" description="Disordered" evidence="9">
    <location>
        <begin position="87"/>
        <end position="125"/>
    </location>
</feature>
<dbReference type="Gene3D" id="1.10.472.10">
    <property type="entry name" value="Cyclin-like"/>
    <property type="match status" value="2"/>
</dbReference>
<comment type="caution">
    <text evidence="12">The sequence shown here is derived from an EMBL/GenBank/DDBJ whole genome shotgun (WGS) entry which is preliminary data.</text>
</comment>
<evidence type="ECO:0000259" key="11">
    <source>
        <dbReference type="SMART" id="SM01332"/>
    </source>
</evidence>
<dbReference type="InterPro" id="IPR004367">
    <property type="entry name" value="Cyclin_C-dom"/>
</dbReference>
<proteinExistence type="inferred from homology"/>
<dbReference type="InterPro" id="IPR013763">
    <property type="entry name" value="Cyclin-like_dom"/>
</dbReference>
<reference evidence="12" key="1">
    <citation type="submission" date="2019-10" db="EMBL/GenBank/DDBJ databases">
        <title>The sequence and de novo assembly of the wild yak genome.</title>
        <authorList>
            <person name="Liu Y."/>
        </authorList>
    </citation>
    <scope>NUCLEOTIDE SEQUENCE [LARGE SCALE GENOMIC DNA]</scope>
    <source>
        <strain evidence="12">WY2019</strain>
    </source>
</reference>
<feature type="compositionally biased region" description="Pro residues" evidence="9">
    <location>
        <begin position="556"/>
        <end position="566"/>
    </location>
</feature>
<feature type="compositionally biased region" description="Polar residues" evidence="9">
    <location>
        <begin position="807"/>
        <end position="822"/>
    </location>
</feature>
<feature type="domain" description="Cyclin-like" evidence="10">
    <location>
        <begin position="1067"/>
        <end position="1148"/>
    </location>
</feature>
<comment type="function">
    <text evidence="1">Essential for the control of the cell cycle at the G2/M (mitosis) transition.</text>
</comment>
<keyword evidence="13" id="KW-1185">Reference proteome</keyword>
<feature type="region of interest" description="Disordered" evidence="9">
    <location>
        <begin position="536"/>
        <end position="567"/>
    </location>
</feature>
<evidence type="ECO:0000313" key="13">
    <source>
        <dbReference type="Proteomes" id="UP000322234"/>
    </source>
</evidence>
<evidence type="ECO:0000256" key="8">
    <source>
        <dbReference type="RuleBase" id="RU000383"/>
    </source>
</evidence>